<dbReference type="AlphaFoldDB" id="A0A5C6A9W3"/>
<feature type="transmembrane region" description="Helical" evidence="1">
    <location>
        <begin position="26"/>
        <end position="47"/>
    </location>
</feature>
<accession>A0A5C6A9W3</accession>
<keyword evidence="1" id="KW-0472">Membrane</keyword>
<evidence type="ECO:0000313" key="2">
    <source>
        <dbReference type="EMBL" id="TWT96108.1"/>
    </source>
</evidence>
<organism evidence="2 3">
    <name type="scientific">Botrimarina colliarenosi</name>
    <dbReference type="NCBI Taxonomy" id="2528001"/>
    <lineage>
        <taxon>Bacteria</taxon>
        <taxon>Pseudomonadati</taxon>
        <taxon>Planctomycetota</taxon>
        <taxon>Planctomycetia</taxon>
        <taxon>Pirellulales</taxon>
        <taxon>Lacipirellulaceae</taxon>
        <taxon>Botrimarina</taxon>
    </lineage>
</organism>
<dbReference type="Proteomes" id="UP000317421">
    <property type="component" value="Unassembled WGS sequence"/>
</dbReference>
<dbReference type="EMBL" id="SJPR01000004">
    <property type="protein sequence ID" value="TWT96108.1"/>
    <property type="molecule type" value="Genomic_DNA"/>
</dbReference>
<evidence type="ECO:0008006" key="4">
    <source>
        <dbReference type="Google" id="ProtNLM"/>
    </source>
</evidence>
<dbReference type="RefSeq" id="WP_146445895.1">
    <property type="nucleotide sequence ID" value="NZ_SJPR01000004.1"/>
</dbReference>
<proteinExistence type="predicted"/>
<keyword evidence="3" id="KW-1185">Reference proteome</keyword>
<dbReference type="OrthoDB" id="287558at2"/>
<gene>
    <name evidence="2" type="ORF">Pla108_31900</name>
</gene>
<keyword evidence="1" id="KW-0812">Transmembrane</keyword>
<evidence type="ECO:0000256" key="1">
    <source>
        <dbReference type="SAM" id="Phobius"/>
    </source>
</evidence>
<evidence type="ECO:0000313" key="3">
    <source>
        <dbReference type="Proteomes" id="UP000317421"/>
    </source>
</evidence>
<reference evidence="2 3" key="1">
    <citation type="submission" date="2019-02" db="EMBL/GenBank/DDBJ databases">
        <title>Deep-cultivation of Planctomycetes and their phenomic and genomic characterization uncovers novel biology.</title>
        <authorList>
            <person name="Wiegand S."/>
            <person name="Jogler M."/>
            <person name="Boedeker C."/>
            <person name="Pinto D."/>
            <person name="Vollmers J."/>
            <person name="Rivas-Marin E."/>
            <person name="Kohn T."/>
            <person name="Peeters S.H."/>
            <person name="Heuer A."/>
            <person name="Rast P."/>
            <person name="Oberbeckmann S."/>
            <person name="Bunk B."/>
            <person name="Jeske O."/>
            <person name="Meyerdierks A."/>
            <person name="Storesund J.E."/>
            <person name="Kallscheuer N."/>
            <person name="Luecker S."/>
            <person name="Lage O.M."/>
            <person name="Pohl T."/>
            <person name="Merkel B.J."/>
            <person name="Hornburger P."/>
            <person name="Mueller R.-W."/>
            <person name="Bruemmer F."/>
            <person name="Labrenz M."/>
            <person name="Spormann A.M."/>
            <person name="Op Den Camp H."/>
            <person name="Overmann J."/>
            <person name="Amann R."/>
            <person name="Jetten M.S.M."/>
            <person name="Mascher T."/>
            <person name="Medema M.H."/>
            <person name="Devos D.P."/>
            <person name="Kaster A.-K."/>
            <person name="Ovreas L."/>
            <person name="Rohde M."/>
            <person name="Galperin M.Y."/>
            <person name="Jogler C."/>
        </authorList>
    </citation>
    <scope>NUCLEOTIDE SEQUENCE [LARGE SCALE GENOMIC DNA]</scope>
    <source>
        <strain evidence="2 3">Pla108</strain>
    </source>
</reference>
<comment type="caution">
    <text evidence="2">The sequence shown here is derived from an EMBL/GenBank/DDBJ whole genome shotgun (WGS) entry which is preliminary data.</text>
</comment>
<sequence>MSAPSPNPPRDIAGWLSETIRARRGVLLSLAILAALGLATRGAWLAVRPQVAHSPQYLLTPASVSVTAPPAWVRGDVTADVFRVGGLDGQLSVLDPPAGLEERLAQTFVTHPWVRSVGAITKTPPNRVTLELEYRTPLAAVELGGALLPVDLDGALLPTRDLSADAVRYLPRIELTDATVRPPAVGELWLEPRLAGALALVGSFGSAWSELDLFLVRIDHTPGVRAGQRFWSYNVVSTGNTVVVWGGAPGFSPPDEAPFAKKLGNLRRAIAKHGPLDSVAKSPAMIDVRDGDAAYPRVVKKEGNRVASKDDDETATK</sequence>
<name>A0A5C6A9W3_9BACT</name>
<keyword evidence="1" id="KW-1133">Transmembrane helix</keyword>
<protein>
    <recommendedName>
        <fullName evidence="4">Cell division protein FtsQ</fullName>
    </recommendedName>
</protein>